<evidence type="ECO:0000313" key="1">
    <source>
        <dbReference type="EMBL" id="AJK27598.1"/>
    </source>
</evidence>
<sequence length="23" mass="2779">MEMDVHAYCKQNAEWVESQSTEY</sequence>
<keyword evidence="2" id="KW-1185">Reference proteome</keyword>
<dbReference type="GeneID" id="26516716"/>
<organism evidence="1 2">
    <name type="scientific">Cyanophage P-TIM40</name>
    <dbReference type="NCBI Taxonomy" id="1589733"/>
    <lineage>
        <taxon>Viruses</taxon>
        <taxon>Duplodnaviria</taxon>
        <taxon>Heunggongvirae</taxon>
        <taxon>Uroviricota</taxon>
        <taxon>Caudoviricetes</taxon>
        <taxon>Pantevenvirales</taxon>
        <taxon>Kyanoviridae</taxon>
        <taxon>Libanvirus</taxon>
        <taxon>Libanvirus ptim40</taxon>
    </lineage>
</organism>
<protein>
    <submittedName>
        <fullName evidence="1">Uncharacterized protein</fullName>
    </submittedName>
</protein>
<proteinExistence type="predicted"/>
<gene>
    <name evidence="1" type="ORF">PTIM40_171</name>
</gene>
<dbReference type="RefSeq" id="YP_009188246.1">
    <property type="nucleotide sequence ID" value="NC_028663.1"/>
</dbReference>
<reference evidence="1 2" key="1">
    <citation type="submission" date="2014-11" db="EMBL/GenBank/DDBJ databases">
        <authorList>
            <person name="Fedida A."/>
            <person name="Lindell D."/>
        </authorList>
    </citation>
    <scope>NUCLEOTIDE SEQUENCE [LARGE SCALE GENOMIC DNA]</scope>
</reference>
<name>A0A0C5AIW0_9CAUD</name>
<accession>A0A0C5AIW0</accession>
<dbReference type="Proteomes" id="UP000032135">
    <property type="component" value="Segment"/>
</dbReference>
<evidence type="ECO:0000313" key="2">
    <source>
        <dbReference type="Proteomes" id="UP000032135"/>
    </source>
</evidence>
<dbReference type="KEGG" id="vg:26516716"/>
<dbReference type="EMBL" id="KP211958">
    <property type="protein sequence ID" value="AJK27598.1"/>
    <property type="molecule type" value="Genomic_DNA"/>
</dbReference>